<organism evidence="1 2">
    <name type="scientific">Formivibrio citricus</name>
    <dbReference type="NCBI Taxonomy" id="83765"/>
    <lineage>
        <taxon>Bacteria</taxon>
        <taxon>Pseudomonadati</taxon>
        <taxon>Pseudomonadota</taxon>
        <taxon>Betaproteobacteria</taxon>
        <taxon>Neisseriales</taxon>
        <taxon>Chitinibacteraceae</taxon>
        <taxon>Formivibrio</taxon>
    </lineage>
</organism>
<accession>A0A1I4WDA3</accession>
<keyword evidence="2" id="KW-1185">Reference proteome</keyword>
<name>A0A1I4WDA3_9NEIS</name>
<proteinExistence type="predicted"/>
<reference evidence="2" key="1">
    <citation type="submission" date="2016-10" db="EMBL/GenBank/DDBJ databases">
        <authorList>
            <person name="Varghese N."/>
            <person name="Submissions S."/>
        </authorList>
    </citation>
    <scope>NUCLEOTIDE SEQUENCE [LARGE SCALE GENOMIC DNA]</scope>
    <source>
        <strain evidence="2">DSM 6150</strain>
    </source>
</reference>
<evidence type="ECO:0000313" key="2">
    <source>
        <dbReference type="Proteomes" id="UP000242869"/>
    </source>
</evidence>
<dbReference type="OrthoDB" id="1682681at2"/>
<dbReference type="AlphaFoldDB" id="A0A1I4WDA3"/>
<dbReference type="Proteomes" id="UP000242869">
    <property type="component" value="Unassembled WGS sequence"/>
</dbReference>
<dbReference type="InterPro" id="IPR049744">
    <property type="entry name" value="CC/Se_fam"/>
</dbReference>
<sequence>MLTISDDALALIKKKQLPITIGVPPSINGCCIEVTEAPSVSFGEPQRPADYSVQTIQGVVVYMPKCLNLLHPLTIRSKGMLGFEWLYVDGWRLL</sequence>
<gene>
    <name evidence="1" type="ORF">SAMN05660284_00549</name>
</gene>
<protein>
    <submittedName>
        <fullName evidence="1">Uncharacterized protein</fullName>
    </submittedName>
</protein>
<dbReference type="EMBL" id="FOVE01000003">
    <property type="protein sequence ID" value="SFN11322.1"/>
    <property type="molecule type" value="Genomic_DNA"/>
</dbReference>
<dbReference type="NCBIfam" id="NF041239">
    <property type="entry name" value="Moor_selen_rel"/>
    <property type="match status" value="1"/>
</dbReference>
<evidence type="ECO:0000313" key="1">
    <source>
        <dbReference type="EMBL" id="SFN11322.1"/>
    </source>
</evidence>
<dbReference type="RefSeq" id="WP_091191109.1">
    <property type="nucleotide sequence ID" value="NZ_FOVE01000003.1"/>
</dbReference>